<dbReference type="Proteomes" id="UP001236014">
    <property type="component" value="Chromosome"/>
</dbReference>
<dbReference type="PANTHER" id="PTHR47237">
    <property type="entry name" value="SLL0310 PROTEIN"/>
    <property type="match status" value="1"/>
</dbReference>
<evidence type="ECO:0000313" key="3">
    <source>
        <dbReference type="Proteomes" id="UP001236014"/>
    </source>
</evidence>
<dbReference type="GO" id="GO:0016747">
    <property type="term" value="F:acyltransferase activity, transferring groups other than amino-acyl groups"/>
    <property type="evidence" value="ECO:0007669"/>
    <property type="project" value="InterPro"/>
</dbReference>
<dbReference type="InterPro" id="IPR052729">
    <property type="entry name" value="Acyl/Acetyltrans_Enzymes"/>
</dbReference>
<dbReference type="PROSITE" id="PS51186">
    <property type="entry name" value="GNAT"/>
    <property type="match status" value="1"/>
</dbReference>
<dbReference type="SUPFAM" id="SSF55729">
    <property type="entry name" value="Acyl-CoA N-acyltransferases (Nat)"/>
    <property type="match status" value="1"/>
</dbReference>
<dbReference type="Gene3D" id="3.40.630.90">
    <property type="match status" value="1"/>
</dbReference>
<accession>A0A9Y2IIR7</accession>
<keyword evidence="2" id="KW-0012">Acyltransferase</keyword>
<proteinExistence type="predicted"/>
<dbReference type="CDD" id="cd04301">
    <property type="entry name" value="NAT_SF"/>
    <property type="match status" value="1"/>
</dbReference>
<dbReference type="InterPro" id="IPR016181">
    <property type="entry name" value="Acyl_CoA_acyltransferase"/>
</dbReference>
<dbReference type="Gene3D" id="3.40.630.30">
    <property type="match status" value="1"/>
</dbReference>
<sequence length="268" mass="28023">MLPVRPLGPVDLSACLDLGADRDWPREHRKWSILLDVGQGFGIDAPDGGLAATSILVETGPVASISMVVVASRYERQGLGSRVTAHAVEAAGDATVFLHASDFGLRLYESLGFVADGGCEGHIGVLADDGGPASRPITPSDVARVYSLDAGAQGFTREALLDRLLFEAEHVHVTDDGFAFGTVLDGVTVIGPVVAPDEEQARALIRGIARAAGGRIRVDVDLAQPGLSEWCRASGLLPIGPAPRLVHGGRPLPGEAARRFAPYNRALG</sequence>
<dbReference type="InterPro" id="IPR041496">
    <property type="entry name" value="YitH/HolE_GNAT"/>
</dbReference>
<evidence type="ECO:0000313" key="2">
    <source>
        <dbReference type="EMBL" id="WIX79746.1"/>
    </source>
</evidence>
<dbReference type="AlphaFoldDB" id="A0A9Y2IIR7"/>
<dbReference type="PANTHER" id="PTHR47237:SF2">
    <property type="entry name" value="BLL4206 PROTEIN"/>
    <property type="match status" value="1"/>
</dbReference>
<dbReference type="KEGG" id="acab:QRX50_02795"/>
<name>A0A9Y2IIR7_9PSEU</name>
<dbReference type="EC" id="2.3.1.-" evidence="2"/>
<keyword evidence="3" id="KW-1185">Reference proteome</keyword>
<dbReference type="RefSeq" id="WP_285970427.1">
    <property type="nucleotide sequence ID" value="NZ_CP127294.1"/>
</dbReference>
<dbReference type="InterPro" id="IPR000182">
    <property type="entry name" value="GNAT_dom"/>
</dbReference>
<dbReference type="Pfam" id="PF18014">
    <property type="entry name" value="Acetyltransf_18"/>
    <property type="match status" value="1"/>
</dbReference>
<keyword evidence="2" id="KW-0808">Transferase</keyword>
<protein>
    <submittedName>
        <fullName evidence="2">GNAT family N-acetyltransferase</fullName>
        <ecNumber evidence="2">2.3.1.-</ecNumber>
    </submittedName>
</protein>
<evidence type="ECO:0000259" key="1">
    <source>
        <dbReference type="PROSITE" id="PS51186"/>
    </source>
</evidence>
<feature type="domain" description="N-acetyltransferase" evidence="1">
    <location>
        <begin position="2"/>
        <end position="138"/>
    </location>
</feature>
<dbReference type="EMBL" id="CP127294">
    <property type="protein sequence ID" value="WIX79746.1"/>
    <property type="molecule type" value="Genomic_DNA"/>
</dbReference>
<gene>
    <name evidence="2" type="ORF">QRX50_02795</name>
</gene>
<reference evidence="2 3" key="1">
    <citation type="submission" date="2023-06" db="EMBL/GenBank/DDBJ databases">
        <authorList>
            <person name="Oyuntsetseg B."/>
            <person name="Kim S.B."/>
        </authorList>
    </citation>
    <scope>NUCLEOTIDE SEQUENCE [LARGE SCALE GENOMIC DNA]</scope>
    <source>
        <strain evidence="2 3">2-15</strain>
    </source>
</reference>
<organism evidence="2 3">
    <name type="scientific">Amycolatopsis carbonis</name>
    <dbReference type="NCBI Taxonomy" id="715471"/>
    <lineage>
        <taxon>Bacteria</taxon>
        <taxon>Bacillati</taxon>
        <taxon>Actinomycetota</taxon>
        <taxon>Actinomycetes</taxon>
        <taxon>Pseudonocardiales</taxon>
        <taxon>Pseudonocardiaceae</taxon>
        <taxon>Amycolatopsis</taxon>
    </lineage>
</organism>
<dbReference type="Pfam" id="PF13673">
    <property type="entry name" value="Acetyltransf_10"/>
    <property type="match status" value="1"/>
</dbReference>